<protein>
    <submittedName>
        <fullName evidence="1">Uncharacterized protein</fullName>
    </submittedName>
</protein>
<sequence>MDTKFSGYPDIGSIQPGRLIKYRVSVDRFAAEVLLPGFSYTDFDKKIGGKLSLWCLAKLLECVGSVVIGNFFAPTYITKDTTLFVATRRIEFKPLFYQKRFLYEACCGVATPLRFYYYVSHIGNTSYTVTHEWIDNKTGELIVKSSTKAVLVNKTTRKPKPIPDMHGLNEHRQCIKDNTVLEKPDPVVIPDNAFKHTLKALHSECDSNDHINQASYVSWCSDAASLGAIRGHFKNYTKHIERYQMKDIVVHYLGEAHANNIVTVNVWEGGKSGKQLMFAVLVCEKVVFFMHVDMYDSLPVDVSPHLESML</sequence>
<dbReference type="Proteomes" id="UP001164746">
    <property type="component" value="Chromosome 5"/>
</dbReference>
<accession>A0ABY7E7Y7</accession>
<evidence type="ECO:0000313" key="1">
    <source>
        <dbReference type="EMBL" id="WAR05072.1"/>
    </source>
</evidence>
<dbReference type="PANTHER" id="PTHR34487:SF1">
    <property type="entry name" value="ACYL-ACP THIOESTERASE"/>
    <property type="match status" value="1"/>
</dbReference>
<dbReference type="InterPro" id="IPR029069">
    <property type="entry name" value="HotDog_dom_sf"/>
</dbReference>
<organism evidence="1 2">
    <name type="scientific">Mya arenaria</name>
    <name type="common">Soft-shell clam</name>
    <dbReference type="NCBI Taxonomy" id="6604"/>
    <lineage>
        <taxon>Eukaryota</taxon>
        <taxon>Metazoa</taxon>
        <taxon>Spiralia</taxon>
        <taxon>Lophotrochozoa</taxon>
        <taxon>Mollusca</taxon>
        <taxon>Bivalvia</taxon>
        <taxon>Autobranchia</taxon>
        <taxon>Heteroconchia</taxon>
        <taxon>Euheterodonta</taxon>
        <taxon>Imparidentia</taxon>
        <taxon>Neoheterodontei</taxon>
        <taxon>Myida</taxon>
        <taxon>Myoidea</taxon>
        <taxon>Myidae</taxon>
        <taxon>Mya</taxon>
    </lineage>
</organism>
<dbReference type="Gene3D" id="3.10.129.10">
    <property type="entry name" value="Hotdog Thioesterase"/>
    <property type="match status" value="1"/>
</dbReference>
<dbReference type="SUPFAM" id="SSF54637">
    <property type="entry name" value="Thioesterase/thiol ester dehydrase-isomerase"/>
    <property type="match status" value="2"/>
</dbReference>
<evidence type="ECO:0000313" key="2">
    <source>
        <dbReference type="Proteomes" id="UP001164746"/>
    </source>
</evidence>
<dbReference type="PANTHER" id="PTHR34487">
    <property type="entry name" value="ACYL-ACP THIOESTERASE"/>
    <property type="match status" value="1"/>
</dbReference>
<dbReference type="EMBL" id="CP111016">
    <property type="protein sequence ID" value="WAR05072.1"/>
    <property type="molecule type" value="Genomic_DNA"/>
</dbReference>
<gene>
    <name evidence="1" type="ORF">MAR_020441</name>
</gene>
<reference evidence="1" key="1">
    <citation type="submission" date="2022-11" db="EMBL/GenBank/DDBJ databases">
        <title>Centuries of genome instability and evolution in soft-shell clam transmissible cancer (bioRxiv).</title>
        <authorList>
            <person name="Hart S.F.M."/>
            <person name="Yonemitsu M.A."/>
            <person name="Giersch R.M."/>
            <person name="Beal B.F."/>
            <person name="Arriagada G."/>
            <person name="Davis B.W."/>
            <person name="Ostrander E.A."/>
            <person name="Goff S.P."/>
            <person name="Metzger M.J."/>
        </authorList>
    </citation>
    <scope>NUCLEOTIDE SEQUENCE</scope>
    <source>
        <strain evidence="1">MELC-2E11</strain>
        <tissue evidence="1">Siphon/mantle</tissue>
    </source>
</reference>
<keyword evidence="2" id="KW-1185">Reference proteome</keyword>
<name>A0ABY7E7Y7_MYAAR</name>
<proteinExistence type="predicted"/>